<dbReference type="EMBL" id="CP090958">
    <property type="protein sequence ID" value="WGW12128.1"/>
    <property type="molecule type" value="Genomic_DNA"/>
</dbReference>
<feature type="transmembrane region" description="Helical" evidence="2">
    <location>
        <begin position="26"/>
        <end position="47"/>
    </location>
</feature>
<feature type="transmembrane region" description="Helical" evidence="2">
    <location>
        <begin position="157"/>
        <end position="176"/>
    </location>
</feature>
<dbReference type="NCBIfam" id="NF047446">
    <property type="entry name" value="barrel_OmpL47"/>
    <property type="match status" value="1"/>
</dbReference>
<organism evidence="3 4">
    <name type="scientific">Saxibacter everestensis</name>
    <dbReference type="NCBI Taxonomy" id="2909229"/>
    <lineage>
        <taxon>Bacteria</taxon>
        <taxon>Bacillati</taxon>
        <taxon>Actinomycetota</taxon>
        <taxon>Actinomycetes</taxon>
        <taxon>Micrococcales</taxon>
        <taxon>Brevibacteriaceae</taxon>
        <taxon>Saxibacter</taxon>
    </lineage>
</organism>
<name>A0ABY8QT25_9MICO</name>
<keyword evidence="4" id="KW-1185">Reference proteome</keyword>
<keyword evidence="2" id="KW-0472">Membrane</keyword>
<feature type="compositionally biased region" description="Gly residues" evidence="1">
    <location>
        <begin position="189"/>
        <end position="201"/>
    </location>
</feature>
<proteinExistence type="predicted"/>
<dbReference type="RefSeq" id="WP_349638927.1">
    <property type="nucleotide sequence ID" value="NZ_CP090958.1"/>
</dbReference>
<keyword evidence="2" id="KW-0812">Transmembrane</keyword>
<keyword evidence="2" id="KW-1133">Transmembrane helix</keyword>
<feature type="transmembrane region" description="Helical" evidence="2">
    <location>
        <begin position="217"/>
        <end position="239"/>
    </location>
</feature>
<protein>
    <recommendedName>
        <fullName evidence="5">Signal peptidase I</fullName>
    </recommendedName>
</protein>
<evidence type="ECO:0000256" key="1">
    <source>
        <dbReference type="SAM" id="MobiDB-lite"/>
    </source>
</evidence>
<dbReference type="InterPro" id="IPR019533">
    <property type="entry name" value="Peptidase_S26"/>
</dbReference>
<reference evidence="3 4" key="1">
    <citation type="submission" date="2023-05" db="EMBL/GenBank/DDBJ databases">
        <title>Lithophilousrod everest ZFBP1038 complete genpme.</title>
        <authorList>
            <person name="Tian M."/>
        </authorList>
    </citation>
    <scope>NUCLEOTIDE SEQUENCE [LARGE SCALE GENOMIC DNA]</scope>
    <source>
        <strain evidence="3 4">ZFBP1038</strain>
    </source>
</reference>
<gene>
    <name evidence="3" type="ORF">LWF01_18935</name>
</gene>
<dbReference type="Proteomes" id="UP001209083">
    <property type="component" value="Chromosome"/>
</dbReference>
<sequence length="480" mass="49912">MPRESGPGIARTLGGWGWLALSTASLTYLTFLLSLAAIALLPALFGWHGSVVQSGSMRPHINPGDVVLSTNLPSESAVPVGGVVEFSSPAFAEPSGVAKTRLHRIVSANDDGTFDTAGDANKDIDSTPISRDQISGQARLLVPYVGLPSLWIGTGNFPALTTWAVLTLIALSVVILSKAPRELADAGPDGAGTGSAGGTTGESGAQRPRALEPAKRVVARSSGIIAALAVVVLLVPGGASMGAADAAFTDRTSTSGNSWQVAVGKSKATSRLQVNDTSGADGWYQRSSVEVQIFASASSGSGIRSITYRINGGTPVTVRQYSAEFKVTTQGDNTITYFATDTAGRAEAEHSTHIKLDNRPPVLTVSSRTGDMTHTEWSANCKSYGISGGLCGDTSDAGGSGIGTASYVLRRSSDSRCFDGSKWTGAACERRASARISGAGWYVSVPDSKFERKRTYYTITVFVTDKVGNEAITTKNFSVG</sequence>
<dbReference type="CDD" id="cd06530">
    <property type="entry name" value="S26_SPase_I"/>
    <property type="match status" value="1"/>
</dbReference>
<dbReference type="InterPro" id="IPR058094">
    <property type="entry name" value="Ig-like_OmpL47-like"/>
</dbReference>
<evidence type="ECO:0000313" key="3">
    <source>
        <dbReference type="EMBL" id="WGW12128.1"/>
    </source>
</evidence>
<accession>A0ABY8QT25</accession>
<evidence type="ECO:0000256" key="2">
    <source>
        <dbReference type="SAM" id="Phobius"/>
    </source>
</evidence>
<feature type="region of interest" description="Disordered" evidence="1">
    <location>
        <begin position="185"/>
        <end position="212"/>
    </location>
</feature>
<evidence type="ECO:0000313" key="4">
    <source>
        <dbReference type="Proteomes" id="UP001209083"/>
    </source>
</evidence>
<evidence type="ECO:0008006" key="5">
    <source>
        <dbReference type="Google" id="ProtNLM"/>
    </source>
</evidence>